<evidence type="ECO:0000313" key="1">
    <source>
        <dbReference type="EMBL" id="VFK17443.1"/>
    </source>
</evidence>
<protein>
    <submittedName>
        <fullName evidence="1">Uncharacterized protein</fullName>
    </submittedName>
</protein>
<accession>A0A450WK79</accession>
<organism evidence="1">
    <name type="scientific">Candidatus Kentrum sp. LPFa</name>
    <dbReference type="NCBI Taxonomy" id="2126335"/>
    <lineage>
        <taxon>Bacteria</taxon>
        <taxon>Pseudomonadati</taxon>
        <taxon>Pseudomonadota</taxon>
        <taxon>Gammaproteobacteria</taxon>
        <taxon>Candidatus Kentrum</taxon>
    </lineage>
</organism>
<dbReference type="EMBL" id="CAADFK010000117">
    <property type="protein sequence ID" value="VFK17443.1"/>
    <property type="molecule type" value="Genomic_DNA"/>
</dbReference>
<dbReference type="AlphaFoldDB" id="A0A450WK79"/>
<reference evidence="1" key="1">
    <citation type="submission" date="2019-02" db="EMBL/GenBank/DDBJ databases">
        <authorList>
            <person name="Gruber-Vodicka R. H."/>
            <person name="Seah K. B. B."/>
        </authorList>
    </citation>
    <scope>NUCLEOTIDE SEQUENCE</scope>
    <source>
        <strain evidence="1">BECK_S313</strain>
    </source>
</reference>
<proteinExistence type="predicted"/>
<gene>
    <name evidence="1" type="ORF">BECKLPF1236B_GA0070989_111711</name>
</gene>
<name>A0A450WK79_9GAMM</name>
<sequence length="135" mass="14960">MKEKHNVDIAADKKIETDIDKNNEEAIEELEKVADKADAEPKKTASGHPILKELTLPSGKKATFLKRRGVALLNAQRKMKGDPSLMTFAMLSETVEIDGKPVLMEAFQDEFDLFDVLTLNNEFSDLGKSSPMPGL</sequence>